<reference evidence="1" key="1">
    <citation type="submission" date="2019-09" db="EMBL/GenBank/DDBJ databases">
        <title>Draft genome information of white flower Hibiscus syriacus.</title>
        <authorList>
            <person name="Kim Y.-M."/>
        </authorList>
    </citation>
    <scope>NUCLEOTIDE SEQUENCE [LARGE SCALE GENOMIC DNA]</scope>
    <source>
        <strain evidence="1">YM2019G1</strain>
    </source>
</reference>
<protein>
    <submittedName>
        <fullName evidence="1">Uncharacterized protein</fullName>
    </submittedName>
</protein>
<organism evidence="1 2">
    <name type="scientific">Hibiscus syriacus</name>
    <name type="common">Rose of Sharon</name>
    <dbReference type="NCBI Taxonomy" id="106335"/>
    <lineage>
        <taxon>Eukaryota</taxon>
        <taxon>Viridiplantae</taxon>
        <taxon>Streptophyta</taxon>
        <taxon>Embryophyta</taxon>
        <taxon>Tracheophyta</taxon>
        <taxon>Spermatophyta</taxon>
        <taxon>Magnoliopsida</taxon>
        <taxon>eudicotyledons</taxon>
        <taxon>Gunneridae</taxon>
        <taxon>Pentapetalae</taxon>
        <taxon>rosids</taxon>
        <taxon>malvids</taxon>
        <taxon>Malvales</taxon>
        <taxon>Malvaceae</taxon>
        <taxon>Malvoideae</taxon>
        <taxon>Hibiscus</taxon>
    </lineage>
</organism>
<evidence type="ECO:0000313" key="1">
    <source>
        <dbReference type="EMBL" id="KAE8661831.1"/>
    </source>
</evidence>
<sequence>MWDRGKPRQRAEDELMRNAQLFYGLSQVLRKFPKETDRVLCHFCFKPKKITNEVLGVDNGKKSQILISSIILLKTALDALPLLSKVLKDARCFFLVNVYKTICENEKYAGIRKRYVAHFPKLTT</sequence>
<gene>
    <name evidence="1" type="ORF">F3Y22_tig00113722pilonHSYRG00108</name>
</gene>
<dbReference type="AlphaFoldDB" id="A0A6A2WPS1"/>
<name>A0A6A2WPS1_HIBSY</name>
<proteinExistence type="predicted"/>
<accession>A0A6A2WPS1</accession>
<evidence type="ECO:0000313" key="2">
    <source>
        <dbReference type="Proteomes" id="UP000436088"/>
    </source>
</evidence>
<dbReference type="Proteomes" id="UP000436088">
    <property type="component" value="Unassembled WGS sequence"/>
</dbReference>
<comment type="caution">
    <text evidence="1">The sequence shown here is derived from an EMBL/GenBank/DDBJ whole genome shotgun (WGS) entry which is preliminary data.</text>
</comment>
<dbReference type="EMBL" id="VEPZ02001718">
    <property type="protein sequence ID" value="KAE8661831.1"/>
    <property type="molecule type" value="Genomic_DNA"/>
</dbReference>
<keyword evidence="2" id="KW-1185">Reference proteome</keyword>